<dbReference type="PANTHER" id="PTHR11017">
    <property type="entry name" value="LEUCINE-RICH REPEAT-CONTAINING PROTEIN"/>
    <property type="match status" value="1"/>
</dbReference>
<dbReference type="GO" id="GO:0007165">
    <property type="term" value="P:signal transduction"/>
    <property type="evidence" value="ECO:0007669"/>
    <property type="project" value="InterPro"/>
</dbReference>
<name>A0AAN9MDK4_PHACN</name>
<gene>
    <name evidence="2" type="ORF">VNO80_18073</name>
</gene>
<evidence type="ECO:0000313" key="3">
    <source>
        <dbReference type="Proteomes" id="UP001374584"/>
    </source>
</evidence>
<dbReference type="InterPro" id="IPR044974">
    <property type="entry name" value="Disease_R_plants"/>
</dbReference>
<comment type="caution">
    <text evidence="2">The sequence shown here is derived from an EMBL/GenBank/DDBJ whole genome shotgun (WGS) entry which is preliminary data.</text>
</comment>
<accession>A0AAN9MDK4</accession>
<dbReference type="AlphaFoldDB" id="A0AAN9MDK4"/>
<dbReference type="InterPro" id="IPR035897">
    <property type="entry name" value="Toll_tir_struct_dom_sf"/>
</dbReference>
<dbReference type="Gene3D" id="3.80.10.10">
    <property type="entry name" value="Ribonuclease Inhibitor"/>
    <property type="match status" value="1"/>
</dbReference>
<feature type="domain" description="TIR" evidence="1">
    <location>
        <begin position="13"/>
        <end position="103"/>
    </location>
</feature>
<organism evidence="2 3">
    <name type="scientific">Phaseolus coccineus</name>
    <name type="common">Scarlet runner bean</name>
    <name type="synonym">Phaseolus multiflorus</name>
    <dbReference type="NCBI Taxonomy" id="3886"/>
    <lineage>
        <taxon>Eukaryota</taxon>
        <taxon>Viridiplantae</taxon>
        <taxon>Streptophyta</taxon>
        <taxon>Embryophyta</taxon>
        <taxon>Tracheophyta</taxon>
        <taxon>Spermatophyta</taxon>
        <taxon>Magnoliopsida</taxon>
        <taxon>eudicotyledons</taxon>
        <taxon>Gunneridae</taxon>
        <taxon>Pentapetalae</taxon>
        <taxon>rosids</taxon>
        <taxon>fabids</taxon>
        <taxon>Fabales</taxon>
        <taxon>Fabaceae</taxon>
        <taxon>Papilionoideae</taxon>
        <taxon>50 kb inversion clade</taxon>
        <taxon>NPAAA clade</taxon>
        <taxon>indigoferoid/millettioid clade</taxon>
        <taxon>Phaseoleae</taxon>
        <taxon>Phaseolus</taxon>
    </lineage>
</organism>
<dbReference type="SUPFAM" id="SSF52200">
    <property type="entry name" value="Toll/Interleukin receptor TIR domain"/>
    <property type="match status" value="1"/>
</dbReference>
<reference evidence="2 3" key="1">
    <citation type="submission" date="2024-01" db="EMBL/GenBank/DDBJ databases">
        <title>The genomes of 5 underutilized Papilionoideae crops provide insights into root nodulation and disease resistanc.</title>
        <authorList>
            <person name="Jiang F."/>
        </authorList>
    </citation>
    <scope>NUCLEOTIDE SEQUENCE [LARGE SCALE GENOMIC DNA]</scope>
    <source>
        <strain evidence="2">JINMINGXINNONG_FW02</strain>
        <tissue evidence="2">Leaves</tissue>
    </source>
</reference>
<protein>
    <recommendedName>
        <fullName evidence="1">TIR domain-containing protein</fullName>
    </recommendedName>
</protein>
<dbReference type="SUPFAM" id="SSF52058">
    <property type="entry name" value="L domain-like"/>
    <property type="match status" value="1"/>
</dbReference>
<dbReference type="Gene3D" id="3.40.50.10140">
    <property type="entry name" value="Toll/interleukin-1 receptor homology (TIR) domain"/>
    <property type="match status" value="1"/>
</dbReference>
<dbReference type="GO" id="GO:0006952">
    <property type="term" value="P:defense response"/>
    <property type="evidence" value="ECO:0007669"/>
    <property type="project" value="InterPro"/>
</dbReference>
<dbReference type="InterPro" id="IPR032675">
    <property type="entry name" value="LRR_dom_sf"/>
</dbReference>
<keyword evidence="3" id="KW-1185">Reference proteome</keyword>
<evidence type="ECO:0000313" key="2">
    <source>
        <dbReference type="EMBL" id="KAK7352649.1"/>
    </source>
</evidence>
<evidence type="ECO:0000259" key="1">
    <source>
        <dbReference type="Pfam" id="PF01582"/>
    </source>
</evidence>
<proteinExistence type="predicted"/>
<sequence>MLLPPFAWMNSASILHCKSTGLLVIPVFFKVDPYHVSHQKGSYEEALTKHQKRFKSKKEKLQKWKVALRQVADLSGYHFQDGDGYEYKFIGHIVDWVSDKINPCRLHVADYPVGLGPQVLELRKLLNVESGDGFHMIYIHGMRRVTSEIEMKFEKRTILNFDNCKLLTRIPDVSELPNLEKLSFKECESLIEVHDSVGFLTNLKILSAEGCKKLWRFPPLNLASLEILELSFCFSLENFPEMLGKMGHIRKLSLLKLPIKELSVSFQNLPGLHQLYLDCDFVQLNSIVLTPELSELIAYNCKEWKI</sequence>
<dbReference type="Proteomes" id="UP001374584">
    <property type="component" value="Unassembled WGS sequence"/>
</dbReference>
<dbReference type="PANTHER" id="PTHR11017:SF431">
    <property type="entry name" value="ADP-RIBOSYL CYCLASE_CYCLIC ADP-RIBOSE HYDROLASE"/>
    <property type="match status" value="1"/>
</dbReference>
<dbReference type="EMBL" id="JAYMYR010000007">
    <property type="protein sequence ID" value="KAK7352649.1"/>
    <property type="molecule type" value="Genomic_DNA"/>
</dbReference>
<dbReference type="InterPro" id="IPR000157">
    <property type="entry name" value="TIR_dom"/>
</dbReference>
<dbReference type="Pfam" id="PF01582">
    <property type="entry name" value="TIR"/>
    <property type="match status" value="1"/>
</dbReference>